<dbReference type="PANTHER" id="PTHR11014:SF63">
    <property type="entry name" value="METALLOPEPTIDASE, PUTATIVE (AFU_ORTHOLOGUE AFUA_6G09600)-RELATED"/>
    <property type="match status" value="1"/>
</dbReference>
<dbReference type="Gene3D" id="3.40.630.10">
    <property type="entry name" value="Zn peptidases"/>
    <property type="match status" value="1"/>
</dbReference>
<dbReference type="InterPro" id="IPR036264">
    <property type="entry name" value="Bact_exopeptidase_dim_dom"/>
</dbReference>
<gene>
    <name evidence="2" type="ORF">RGB73_28800</name>
</gene>
<dbReference type="SUPFAM" id="SSF55031">
    <property type="entry name" value="Bacterial exopeptidase dimerisation domain"/>
    <property type="match status" value="1"/>
</dbReference>
<dbReference type="EMBL" id="CP134050">
    <property type="protein sequence ID" value="WNC14615.1"/>
    <property type="molecule type" value="Genomic_DNA"/>
</dbReference>
<dbReference type="Pfam" id="PF01546">
    <property type="entry name" value="Peptidase_M20"/>
    <property type="match status" value="1"/>
</dbReference>
<keyword evidence="3" id="KW-1185">Reference proteome</keyword>
<dbReference type="PANTHER" id="PTHR11014">
    <property type="entry name" value="PEPTIDASE M20 FAMILY MEMBER"/>
    <property type="match status" value="1"/>
</dbReference>
<name>A0ABY9T3C4_BREBE</name>
<dbReference type="InterPro" id="IPR002933">
    <property type="entry name" value="Peptidase_M20"/>
</dbReference>
<evidence type="ECO:0000313" key="2">
    <source>
        <dbReference type="EMBL" id="WNC14615.1"/>
    </source>
</evidence>
<accession>A0ABY9T3C4</accession>
<evidence type="ECO:0000313" key="3">
    <source>
        <dbReference type="Proteomes" id="UP001256827"/>
    </source>
</evidence>
<dbReference type="Pfam" id="PF07687">
    <property type="entry name" value="M20_dimer"/>
    <property type="match status" value="1"/>
</dbReference>
<dbReference type="Proteomes" id="UP001256827">
    <property type="component" value="Chromosome"/>
</dbReference>
<proteinExistence type="predicted"/>
<dbReference type="SUPFAM" id="SSF53187">
    <property type="entry name" value="Zn-dependent exopeptidases"/>
    <property type="match status" value="1"/>
</dbReference>
<dbReference type="Gene3D" id="3.30.70.360">
    <property type="match status" value="1"/>
</dbReference>
<reference evidence="2 3" key="1">
    <citation type="submission" date="2023-09" db="EMBL/GenBank/DDBJ databases">
        <title>Complete Genome and Methylome dissection of Bacillus brevis NEB573 original source of BbsI restriction endonuclease.</title>
        <authorList>
            <person name="Fomenkov A."/>
            <person name="Roberts R.D."/>
        </authorList>
    </citation>
    <scope>NUCLEOTIDE SEQUENCE [LARGE SCALE GENOMIC DNA]</scope>
    <source>
        <strain evidence="2 3">NEB573</strain>
    </source>
</reference>
<dbReference type="InterPro" id="IPR011650">
    <property type="entry name" value="Peptidase_M20_dimer"/>
</dbReference>
<sequence length="401" mass="43102">MDQVPVLYRSSDILAKASALKEEVTAWRRDFHQNPELGFEEVRTSDIVARHLERLGLEVKRGVGRTGVVGLLRGKNPGPTIGLRADMDALPIHEQKDSPYRSTVAGKMHACGHDAHTSILMGAAQFLSGLGQPERGNVAFVFQPAEEGLGGANEMIKDGLLTDFGIGAMAGLHVYPGVPTGRITAVRGVSCAAADRIRINIIGRGGHAAHPHQAIDSVSVTAEVLSALQHIASRQVDPLDSVVITIGKIQGGSASNVIAPEVELLGTVRTLNPALREQMPQRIETVVKGVTMALGASYEFDYHFGYPSIVNDDRMVDQLLATADQVLGGDKHELTKPSMGGEDFSYYTEHVPGVFFRLGVGNTDKQTTYPLHHPMFDVDEDALPIGIAMLSAFALNYLSSN</sequence>
<dbReference type="NCBIfam" id="TIGR01891">
    <property type="entry name" value="amidohydrolases"/>
    <property type="match status" value="1"/>
</dbReference>
<dbReference type="RefSeq" id="WP_310766983.1">
    <property type="nucleotide sequence ID" value="NZ_CP134050.1"/>
</dbReference>
<organism evidence="2 3">
    <name type="scientific">Brevibacillus brevis</name>
    <name type="common">Bacillus brevis</name>
    <dbReference type="NCBI Taxonomy" id="1393"/>
    <lineage>
        <taxon>Bacteria</taxon>
        <taxon>Bacillati</taxon>
        <taxon>Bacillota</taxon>
        <taxon>Bacilli</taxon>
        <taxon>Bacillales</taxon>
        <taxon>Paenibacillaceae</taxon>
        <taxon>Brevibacillus</taxon>
    </lineage>
</organism>
<evidence type="ECO:0000259" key="1">
    <source>
        <dbReference type="Pfam" id="PF07687"/>
    </source>
</evidence>
<protein>
    <submittedName>
        <fullName evidence="2">Amidohydrolase</fullName>
    </submittedName>
</protein>
<dbReference type="InterPro" id="IPR017439">
    <property type="entry name" value="Amidohydrolase"/>
</dbReference>
<feature type="domain" description="Peptidase M20 dimerisation" evidence="1">
    <location>
        <begin position="197"/>
        <end position="288"/>
    </location>
</feature>
<dbReference type="PIRSF" id="PIRSF005962">
    <property type="entry name" value="Pept_M20D_amidohydro"/>
    <property type="match status" value="1"/>
</dbReference>